<dbReference type="AlphaFoldDB" id="A0A9D7SUU7"/>
<sequence>MKQSNTCPKCKSTDIVRVPPFKGTSTSNLIQLTKWGTKFCYFDRYICSSCGYTEEYADVQDKSWQSWIDDQIKAGSLDSDFV</sequence>
<reference evidence="1 2" key="1">
    <citation type="submission" date="2020-10" db="EMBL/GenBank/DDBJ databases">
        <title>Connecting structure to function with the recovery of over 1000 high-quality activated sludge metagenome-assembled genomes encoding full-length rRNA genes using long-read sequencing.</title>
        <authorList>
            <person name="Singleton C.M."/>
            <person name="Petriglieri F."/>
            <person name="Kristensen J.M."/>
            <person name="Kirkegaard R.H."/>
            <person name="Michaelsen T.Y."/>
            <person name="Andersen M.H."/>
            <person name="Karst S.M."/>
            <person name="Dueholm M.S."/>
            <person name="Nielsen P.H."/>
            <person name="Albertsen M."/>
        </authorList>
    </citation>
    <scope>NUCLEOTIDE SEQUENCE [LARGE SCALE GENOMIC DNA]</scope>
    <source>
        <strain evidence="1">Ribe_18-Q3-R11-54_MAXAC.273</strain>
    </source>
</reference>
<organism evidence="1 2">
    <name type="scientific">Candidatus Opimibacter skivensis</name>
    <dbReference type="NCBI Taxonomy" id="2982028"/>
    <lineage>
        <taxon>Bacteria</taxon>
        <taxon>Pseudomonadati</taxon>
        <taxon>Bacteroidota</taxon>
        <taxon>Saprospiria</taxon>
        <taxon>Saprospirales</taxon>
        <taxon>Saprospiraceae</taxon>
        <taxon>Candidatus Opimibacter</taxon>
    </lineage>
</organism>
<accession>A0A9D7SUU7</accession>
<evidence type="ECO:0000313" key="1">
    <source>
        <dbReference type="EMBL" id="MBK9981364.1"/>
    </source>
</evidence>
<name>A0A9D7SUU7_9BACT</name>
<dbReference type="Proteomes" id="UP000808337">
    <property type="component" value="Unassembled WGS sequence"/>
</dbReference>
<gene>
    <name evidence="1" type="ORF">IPP15_02890</name>
</gene>
<proteinExistence type="predicted"/>
<evidence type="ECO:0000313" key="2">
    <source>
        <dbReference type="Proteomes" id="UP000808337"/>
    </source>
</evidence>
<dbReference type="EMBL" id="JADKGY010000001">
    <property type="protein sequence ID" value="MBK9981364.1"/>
    <property type="molecule type" value="Genomic_DNA"/>
</dbReference>
<protein>
    <submittedName>
        <fullName evidence="1">Uncharacterized protein</fullName>
    </submittedName>
</protein>
<comment type="caution">
    <text evidence="1">The sequence shown here is derived from an EMBL/GenBank/DDBJ whole genome shotgun (WGS) entry which is preliminary data.</text>
</comment>